<evidence type="ECO:0000256" key="1">
    <source>
        <dbReference type="SAM" id="SignalP"/>
    </source>
</evidence>
<dbReference type="Proteomes" id="UP001597475">
    <property type="component" value="Unassembled WGS sequence"/>
</dbReference>
<evidence type="ECO:0000313" key="3">
    <source>
        <dbReference type="Proteomes" id="UP001597475"/>
    </source>
</evidence>
<dbReference type="RefSeq" id="WP_386843581.1">
    <property type="nucleotide sequence ID" value="NZ_JBHUMK010000015.1"/>
</dbReference>
<keyword evidence="1" id="KW-0732">Signal</keyword>
<organism evidence="2 3">
    <name type="scientific">Deinococcus taklimakanensis</name>
    <dbReference type="NCBI Taxonomy" id="536443"/>
    <lineage>
        <taxon>Bacteria</taxon>
        <taxon>Thermotogati</taxon>
        <taxon>Deinococcota</taxon>
        <taxon>Deinococci</taxon>
        <taxon>Deinococcales</taxon>
        <taxon>Deinococcaceae</taxon>
        <taxon>Deinococcus</taxon>
    </lineage>
</organism>
<feature type="signal peptide" evidence="1">
    <location>
        <begin position="1"/>
        <end position="23"/>
    </location>
</feature>
<reference evidence="3" key="1">
    <citation type="journal article" date="2019" name="Int. J. Syst. Evol. Microbiol.">
        <title>The Global Catalogue of Microorganisms (GCM) 10K type strain sequencing project: providing services to taxonomists for standard genome sequencing and annotation.</title>
        <authorList>
            <consortium name="The Broad Institute Genomics Platform"/>
            <consortium name="The Broad Institute Genome Sequencing Center for Infectious Disease"/>
            <person name="Wu L."/>
            <person name="Ma J."/>
        </authorList>
    </citation>
    <scope>NUCLEOTIDE SEQUENCE [LARGE SCALE GENOMIC DNA]</scope>
    <source>
        <strain evidence="3">KCTC 33842</strain>
    </source>
</reference>
<comment type="caution">
    <text evidence="2">The sequence shown here is derived from an EMBL/GenBank/DDBJ whole genome shotgun (WGS) entry which is preliminary data.</text>
</comment>
<feature type="chain" id="PRO_5045144058" evidence="1">
    <location>
        <begin position="24"/>
        <end position="267"/>
    </location>
</feature>
<name>A0ABW5P0H9_9DEIO</name>
<dbReference type="EMBL" id="JBHUMK010000015">
    <property type="protein sequence ID" value="MFD2608766.1"/>
    <property type="molecule type" value="Genomic_DNA"/>
</dbReference>
<protein>
    <submittedName>
        <fullName evidence="2">Uncharacterized protein</fullName>
    </submittedName>
</protein>
<accession>A0ABW5P0H9</accession>
<gene>
    <name evidence="2" type="ORF">ACFSR9_04835</name>
</gene>
<keyword evidence="3" id="KW-1185">Reference proteome</keyword>
<proteinExistence type="predicted"/>
<sequence>MRLPTLNVPALLTAALTSALATASLSSAQTAAPSTAAPATATPARVAVTNVPSPVASALAVQVSSAVKGQLVRCPAGLKVSAQAVCLYVKSAQAPLRPAIRTKLAGRALTDWKTSGKAASLLVADRAGGPVSAFVMLTSLSDTETLVVVEAVKAAASARAALPAGVVKGEPYVLGSDLAGVVNVTSLGGGKYRLAAGSETLTVTVGAKNAQLSAGTVQLPLAPATDGKNLIFPLSGLRSLGCTVTPAGNAMTVACGAQSVGLKPIVF</sequence>
<evidence type="ECO:0000313" key="2">
    <source>
        <dbReference type="EMBL" id="MFD2608766.1"/>
    </source>
</evidence>